<evidence type="ECO:0000256" key="1">
    <source>
        <dbReference type="SAM" id="MobiDB-lite"/>
    </source>
</evidence>
<gene>
    <name evidence="2" type="ORF">P171DRAFT_18222</name>
</gene>
<dbReference type="AlphaFoldDB" id="A0A9P4UK78"/>
<feature type="region of interest" description="Disordered" evidence="1">
    <location>
        <begin position="102"/>
        <end position="156"/>
    </location>
</feature>
<organism evidence="2 3">
    <name type="scientific">Karstenula rhodostoma CBS 690.94</name>
    <dbReference type="NCBI Taxonomy" id="1392251"/>
    <lineage>
        <taxon>Eukaryota</taxon>
        <taxon>Fungi</taxon>
        <taxon>Dikarya</taxon>
        <taxon>Ascomycota</taxon>
        <taxon>Pezizomycotina</taxon>
        <taxon>Dothideomycetes</taxon>
        <taxon>Pleosporomycetidae</taxon>
        <taxon>Pleosporales</taxon>
        <taxon>Massarineae</taxon>
        <taxon>Didymosphaeriaceae</taxon>
        <taxon>Karstenula</taxon>
    </lineage>
</organism>
<evidence type="ECO:0000313" key="3">
    <source>
        <dbReference type="Proteomes" id="UP000799764"/>
    </source>
</evidence>
<protein>
    <submittedName>
        <fullName evidence="2">Uncharacterized protein</fullName>
    </submittedName>
</protein>
<dbReference type="Proteomes" id="UP000799764">
    <property type="component" value="Unassembled WGS sequence"/>
</dbReference>
<evidence type="ECO:0000313" key="2">
    <source>
        <dbReference type="EMBL" id="KAF2452077.1"/>
    </source>
</evidence>
<accession>A0A9P4UK78</accession>
<keyword evidence="3" id="KW-1185">Reference proteome</keyword>
<name>A0A9P4UK78_9PLEO</name>
<comment type="caution">
    <text evidence="2">The sequence shown here is derived from an EMBL/GenBank/DDBJ whole genome shotgun (WGS) entry which is preliminary data.</text>
</comment>
<dbReference type="EMBL" id="MU001492">
    <property type="protein sequence ID" value="KAF2452077.1"/>
    <property type="molecule type" value="Genomic_DNA"/>
</dbReference>
<proteinExistence type="predicted"/>
<reference evidence="2" key="1">
    <citation type="journal article" date="2020" name="Stud. Mycol.">
        <title>101 Dothideomycetes genomes: a test case for predicting lifestyles and emergence of pathogens.</title>
        <authorList>
            <person name="Haridas S."/>
            <person name="Albert R."/>
            <person name="Binder M."/>
            <person name="Bloem J."/>
            <person name="Labutti K."/>
            <person name="Salamov A."/>
            <person name="Andreopoulos B."/>
            <person name="Baker S."/>
            <person name="Barry K."/>
            <person name="Bills G."/>
            <person name="Bluhm B."/>
            <person name="Cannon C."/>
            <person name="Castanera R."/>
            <person name="Culley D."/>
            <person name="Daum C."/>
            <person name="Ezra D."/>
            <person name="Gonzalez J."/>
            <person name="Henrissat B."/>
            <person name="Kuo A."/>
            <person name="Liang C."/>
            <person name="Lipzen A."/>
            <person name="Lutzoni F."/>
            <person name="Magnuson J."/>
            <person name="Mondo S."/>
            <person name="Nolan M."/>
            <person name="Ohm R."/>
            <person name="Pangilinan J."/>
            <person name="Park H.-J."/>
            <person name="Ramirez L."/>
            <person name="Alfaro M."/>
            <person name="Sun H."/>
            <person name="Tritt A."/>
            <person name="Yoshinaga Y."/>
            <person name="Zwiers L.-H."/>
            <person name="Turgeon B."/>
            <person name="Goodwin S."/>
            <person name="Spatafora J."/>
            <person name="Crous P."/>
            <person name="Grigoriev I."/>
        </authorList>
    </citation>
    <scope>NUCLEOTIDE SEQUENCE</scope>
    <source>
        <strain evidence="2">CBS 690.94</strain>
    </source>
</reference>
<sequence>MHDVSYPICIRPPYLLRAHRRSVHSHPAQTPAPLGERHRIWACVRGVCGSACPSSDGGAGAVLTHRRRRRLCFPRRVVASPNPKSAEGCGVPSFAATAKVNNSDGIKTAPSVGRRRTHGGRPAPFCDASGSVADPVSMPSAHDRKDSDQGETYRGIPHPASALFARAASPAWSRTTSQARDRSRSVGEIEGVMLALLCSALLCSATPLLCLSIWGAASGCAGPR</sequence>